<dbReference type="Gene3D" id="3.30.370.10">
    <property type="entry name" value="Barstar-like"/>
    <property type="match status" value="1"/>
</dbReference>
<reference evidence="3 4" key="1">
    <citation type="submission" date="2020-08" db="EMBL/GenBank/DDBJ databases">
        <title>Genomic Encyclopedia of Type Strains, Phase IV (KMG-IV): sequencing the most valuable type-strain genomes for metagenomic binning, comparative biology and taxonomic classification.</title>
        <authorList>
            <person name="Goeker M."/>
        </authorList>
    </citation>
    <scope>NUCLEOTIDE SEQUENCE [LARGE SCALE GENOMIC DNA]</scope>
    <source>
        <strain evidence="3 4">DSM 15867</strain>
    </source>
</reference>
<dbReference type="SUPFAM" id="SSF52038">
    <property type="entry name" value="Barstar-related"/>
    <property type="match status" value="1"/>
</dbReference>
<evidence type="ECO:0000313" key="3">
    <source>
        <dbReference type="EMBL" id="MBB4618883.1"/>
    </source>
</evidence>
<dbReference type="EMBL" id="JACHNY010000006">
    <property type="protein sequence ID" value="MBB4618883.1"/>
    <property type="molecule type" value="Genomic_DNA"/>
</dbReference>
<evidence type="ECO:0000313" key="4">
    <source>
        <dbReference type="Proteomes" id="UP000574769"/>
    </source>
</evidence>
<dbReference type="Proteomes" id="UP000574769">
    <property type="component" value="Unassembled WGS sequence"/>
</dbReference>
<keyword evidence="4" id="KW-1185">Reference proteome</keyword>
<feature type="domain" description="Barstar (barnase inhibitor)" evidence="2">
    <location>
        <begin position="4"/>
        <end position="85"/>
    </location>
</feature>
<accession>A0A7W7AKT2</accession>
<dbReference type="AlphaFoldDB" id="A0A7W7AKT2"/>
<organism evidence="3 4">
    <name type="scientific">Sphingomonas abaci</name>
    <dbReference type="NCBI Taxonomy" id="237611"/>
    <lineage>
        <taxon>Bacteria</taxon>
        <taxon>Pseudomonadati</taxon>
        <taxon>Pseudomonadota</taxon>
        <taxon>Alphaproteobacteria</taxon>
        <taxon>Sphingomonadales</taxon>
        <taxon>Sphingomonadaceae</taxon>
        <taxon>Sphingomonas</taxon>
    </lineage>
</organism>
<sequence>MTRIDLDASRWRTRADFYAALLPRLGAPDWVGGNLDALFDCLGGGILSLAPPFLVIVHRVDAMPAGEAAYVRRAEQVFADARATFGQAVELRFASGD</sequence>
<dbReference type="InterPro" id="IPR000468">
    <property type="entry name" value="Barstar"/>
</dbReference>
<dbReference type="InterPro" id="IPR035905">
    <property type="entry name" value="Barstar-like_sf"/>
</dbReference>
<comment type="caution">
    <text evidence="3">The sequence shown here is derived from an EMBL/GenBank/DDBJ whole genome shotgun (WGS) entry which is preliminary data.</text>
</comment>
<proteinExistence type="inferred from homology"/>
<evidence type="ECO:0000259" key="2">
    <source>
        <dbReference type="Pfam" id="PF01337"/>
    </source>
</evidence>
<name>A0A7W7AKT2_9SPHN</name>
<dbReference type="RefSeq" id="WP_184116147.1">
    <property type="nucleotide sequence ID" value="NZ_JACHNY010000006.1"/>
</dbReference>
<dbReference type="Pfam" id="PF01337">
    <property type="entry name" value="Barstar"/>
    <property type="match status" value="1"/>
</dbReference>
<gene>
    <name evidence="3" type="ORF">GGQ96_003029</name>
</gene>
<comment type="similarity">
    <text evidence="1">Belongs to the barstar family.</text>
</comment>
<protein>
    <submittedName>
        <fullName evidence="3">RNAse (Barnase) inhibitor barstar</fullName>
    </submittedName>
</protein>
<evidence type="ECO:0000256" key="1">
    <source>
        <dbReference type="ARBA" id="ARBA00006845"/>
    </source>
</evidence>